<evidence type="ECO:0000313" key="2">
    <source>
        <dbReference type="EMBL" id="RCH96658.1"/>
    </source>
</evidence>
<feature type="transmembrane region" description="Helical" evidence="1">
    <location>
        <begin position="45"/>
        <end position="69"/>
    </location>
</feature>
<dbReference type="EMBL" id="PJQM01002280">
    <property type="protein sequence ID" value="RCH96658.1"/>
    <property type="molecule type" value="Genomic_DNA"/>
</dbReference>
<proteinExistence type="predicted"/>
<feature type="transmembrane region" description="Helical" evidence="1">
    <location>
        <begin position="267"/>
        <end position="288"/>
    </location>
</feature>
<feature type="transmembrane region" description="Helical" evidence="1">
    <location>
        <begin position="224"/>
        <end position="246"/>
    </location>
</feature>
<sequence length="608" mass="70506">MSNSFYYQPFQKLPHCDQSFQSPVQTPEGNVTCSDLYQKIITVRVYFVLIIVNFLFVVITTSYFVYRYLSPKDMTSASRQWQNYSLKKRSIFVTVLGATGHCIFSTSILLNQVIVTTFTCDIYLWCPMIGLYLWMYSMLWRAHRLHFLIQTSELQKRFFYQQNTSIQTYAWFIQHRNALNKSTAYCLVFFVISMVLLITIVVLGEVLGLRPPGTSAQSNCQFPFGNYVVMGMVSFFFLILVPFIVWHVRNDDDAHGIRQEIRITLSVGVPCFICFIVWQVLFALPTFAKPINPRGYFGPGNWIVLMTTSNHIMSVIYPLFKTLSVTKKPHRKSRDLYNMVTRHSLSTGFEQARANQATENQTQEWEQQLDLTTESLNYALHTPTLLKVLQSWAVKDFTIENILFYDRYLCLVHAIERRIAKEPHHSFYRGSMTIVEENTSVLSELDRDVTSPSQEVLNTPFVEGEVSALVTFYDTFITEQAPLQVNISHKARHTIDMVMAPLYQNKTTYKKKKSGIPNFLWQKEEGNMHQEEQEDSIKITIDDDSSTNSLVISSVLRDQQKNEKLSHSIQEGDKGVVLLSKINSNQHYHPTLQVFEEARKEVFWNIYS</sequence>
<protein>
    <recommendedName>
        <fullName evidence="4">RGS domain-containing protein</fullName>
    </recommendedName>
</protein>
<feature type="transmembrane region" description="Helical" evidence="1">
    <location>
        <begin position="184"/>
        <end position="204"/>
    </location>
</feature>
<feature type="transmembrane region" description="Helical" evidence="1">
    <location>
        <begin position="90"/>
        <end position="110"/>
    </location>
</feature>
<dbReference type="Proteomes" id="UP000253551">
    <property type="component" value="Unassembled WGS sequence"/>
</dbReference>
<organism evidence="2 3">
    <name type="scientific">Rhizopus stolonifer</name>
    <name type="common">Rhizopus nigricans</name>
    <dbReference type="NCBI Taxonomy" id="4846"/>
    <lineage>
        <taxon>Eukaryota</taxon>
        <taxon>Fungi</taxon>
        <taxon>Fungi incertae sedis</taxon>
        <taxon>Mucoromycota</taxon>
        <taxon>Mucoromycotina</taxon>
        <taxon>Mucoromycetes</taxon>
        <taxon>Mucorales</taxon>
        <taxon>Mucorineae</taxon>
        <taxon>Rhizopodaceae</taxon>
        <taxon>Rhizopus</taxon>
    </lineage>
</organism>
<dbReference type="SUPFAM" id="SSF48097">
    <property type="entry name" value="Regulator of G-protein signaling, RGS"/>
    <property type="match status" value="1"/>
</dbReference>
<keyword evidence="1" id="KW-0812">Transmembrane</keyword>
<dbReference type="Gene3D" id="1.10.167.10">
    <property type="entry name" value="Regulator of G-protein Signalling 4, domain 2"/>
    <property type="match status" value="1"/>
</dbReference>
<comment type="caution">
    <text evidence="2">The sequence shown here is derived from an EMBL/GenBank/DDBJ whole genome shotgun (WGS) entry which is preliminary data.</text>
</comment>
<feature type="non-terminal residue" evidence="2">
    <location>
        <position position="608"/>
    </location>
</feature>
<keyword evidence="3" id="KW-1185">Reference proteome</keyword>
<evidence type="ECO:0000313" key="3">
    <source>
        <dbReference type="Proteomes" id="UP000253551"/>
    </source>
</evidence>
<keyword evidence="1" id="KW-0472">Membrane</keyword>
<dbReference type="InterPro" id="IPR036305">
    <property type="entry name" value="RGS_sf"/>
</dbReference>
<name>A0A367K396_RHIST</name>
<evidence type="ECO:0008006" key="4">
    <source>
        <dbReference type="Google" id="ProtNLM"/>
    </source>
</evidence>
<gene>
    <name evidence="2" type="ORF">CU098_000578</name>
</gene>
<dbReference type="AlphaFoldDB" id="A0A367K396"/>
<feature type="transmembrane region" description="Helical" evidence="1">
    <location>
        <begin position="300"/>
        <end position="320"/>
    </location>
</feature>
<feature type="transmembrane region" description="Helical" evidence="1">
    <location>
        <begin position="122"/>
        <end position="140"/>
    </location>
</feature>
<keyword evidence="1" id="KW-1133">Transmembrane helix</keyword>
<reference evidence="2 3" key="1">
    <citation type="journal article" date="2018" name="G3 (Bethesda)">
        <title>Phylogenetic and Phylogenomic Definition of Rhizopus Species.</title>
        <authorList>
            <person name="Gryganskyi A.P."/>
            <person name="Golan J."/>
            <person name="Dolatabadi S."/>
            <person name="Mondo S."/>
            <person name="Robb S."/>
            <person name="Idnurm A."/>
            <person name="Muszewska A."/>
            <person name="Steczkiewicz K."/>
            <person name="Masonjones S."/>
            <person name="Liao H.L."/>
            <person name="Gajdeczka M.T."/>
            <person name="Anike F."/>
            <person name="Vuek A."/>
            <person name="Anishchenko I.M."/>
            <person name="Voigt K."/>
            <person name="de Hoog G.S."/>
            <person name="Smith M.E."/>
            <person name="Heitman J."/>
            <person name="Vilgalys R."/>
            <person name="Stajich J.E."/>
        </authorList>
    </citation>
    <scope>NUCLEOTIDE SEQUENCE [LARGE SCALE GENOMIC DNA]</scope>
    <source>
        <strain evidence="2 3">LSU 92-RS-03</strain>
    </source>
</reference>
<evidence type="ECO:0000256" key="1">
    <source>
        <dbReference type="SAM" id="Phobius"/>
    </source>
</evidence>
<dbReference type="InterPro" id="IPR044926">
    <property type="entry name" value="RGS_subdomain_2"/>
</dbReference>
<accession>A0A367K396</accession>
<dbReference type="STRING" id="4846.A0A367K396"/>
<dbReference type="OrthoDB" id="196547at2759"/>